<protein>
    <submittedName>
        <fullName evidence="4">Response regulator</fullName>
    </submittedName>
</protein>
<proteinExistence type="predicted"/>
<dbReference type="InterPro" id="IPR001789">
    <property type="entry name" value="Sig_transdc_resp-reg_receiver"/>
</dbReference>
<dbReference type="RefSeq" id="WP_190465864.1">
    <property type="nucleotide sequence ID" value="NZ_JACJPW010000042.1"/>
</dbReference>
<dbReference type="AlphaFoldDB" id="A0A926VF93"/>
<dbReference type="Gene3D" id="3.40.50.2300">
    <property type="match status" value="1"/>
</dbReference>
<organism evidence="4 5">
    <name type="scientific">Aerosakkonema funiforme FACHB-1375</name>
    <dbReference type="NCBI Taxonomy" id="2949571"/>
    <lineage>
        <taxon>Bacteria</taxon>
        <taxon>Bacillati</taxon>
        <taxon>Cyanobacteriota</taxon>
        <taxon>Cyanophyceae</taxon>
        <taxon>Oscillatoriophycideae</taxon>
        <taxon>Aerosakkonematales</taxon>
        <taxon>Aerosakkonemataceae</taxon>
        <taxon>Aerosakkonema</taxon>
    </lineage>
</organism>
<dbReference type="PROSITE" id="PS50110">
    <property type="entry name" value="RESPONSE_REGULATORY"/>
    <property type="match status" value="1"/>
</dbReference>
<evidence type="ECO:0000256" key="2">
    <source>
        <dbReference type="PROSITE-ProRule" id="PRU00169"/>
    </source>
</evidence>
<dbReference type="SUPFAM" id="SSF52172">
    <property type="entry name" value="CheY-like"/>
    <property type="match status" value="1"/>
</dbReference>
<gene>
    <name evidence="4" type="ORF">H6G03_17310</name>
</gene>
<sequence length="123" mass="14077">MKVMVVDDEEDIQFLFKQKFRREIKDGKIEFNFALSAEAALDYLQKQGEASVVLLLSDINMPGMNGLELLKIIKTNYKSLKVIMITAYGDENTYQKAIAYGANDYVNKPINFDNLKRLVFGEI</sequence>
<keyword evidence="5" id="KW-1185">Reference proteome</keyword>
<dbReference type="SMART" id="SM00448">
    <property type="entry name" value="REC"/>
    <property type="match status" value="1"/>
</dbReference>
<accession>A0A926VF93</accession>
<dbReference type="EMBL" id="JACJPW010000042">
    <property type="protein sequence ID" value="MBD2182800.1"/>
    <property type="molecule type" value="Genomic_DNA"/>
</dbReference>
<reference evidence="4" key="1">
    <citation type="journal article" date="2015" name="ISME J.">
        <title>Draft Genome Sequence of Streptomyces incarnatus NRRL8089, which Produces the Nucleoside Antibiotic Sinefungin.</title>
        <authorList>
            <person name="Oshima K."/>
            <person name="Hattori M."/>
            <person name="Shimizu H."/>
            <person name="Fukuda K."/>
            <person name="Nemoto M."/>
            <person name="Inagaki K."/>
            <person name="Tamura T."/>
        </authorList>
    </citation>
    <scope>NUCLEOTIDE SEQUENCE</scope>
    <source>
        <strain evidence="4">FACHB-1375</strain>
    </source>
</reference>
<evidence type="ECO:0000256" key="1">
    <source>
        <dbReference type="ARBA" id="ARBA00022553"/>
    </source>
</evidence>
<reference evidence="4" key="2">
    <citation type="submission" date="2020-08" db="EMBL/GenBank/DDBJ databases">
        <authorList>
            <person name="Chen M."/>
            <person name="Teng W."/>
            <person name="Zhao L."/>
            <person name="Hu C."/>
            <person name="Zhou Y."/>
            <person name="Han B."/>
            <person name="Song L."/>
            <person name="Shu W."/>
        </authorList>
    </citation>
    <scope>NUCLEOTIDE SEQUENCE</scope>
    <source>
        <strain evidence="4">FACHB-1375</strain>
    </source>
</reference>
<dbReference type="Proteomes" id="UP000641646">
    <property type="component" value="Unassembled WGS sequence"/>
</dbReference>
<keyword evidence="1 2" id="KW-0597">Phosphoprotein</keyword>
<dbReference type="Pfam" id="PF00072">
    <property type="entry name" value="Response_reg"/>
    <property type="match status" value="1"/>
</dbReference>
<comment type="caution">
    <text evidence="4">The sequence shown here is derived from an EMBL/GenBank/DDBJ whole genome shotgun (WGS) entry which is preliminary data.</text>
</comment>
<dbReference type="PANTHER" id="PTHR44591:SF3">
    <property type="entry name" value="RESPONSE REGULATORY DOMAIN-CONTAINING PROTEIN"/>
    <property type="match status" value="1"/>
</dbReference>
<feature type="modified residue" description="4-aspartylphosphate" evidence="2">
    <location>
        <position position="58"/>
    </location>
</feature>
<dbReference type="InterPro" id="IPR050595">
    <property type="entry name" value="Bact_response_regulator"/>
</dbReference>
<feature type="domain" description="Response regulatory" evidence="3">
    <location>
        <begin position="2"/>
        <end position="123"/>
    </location>
</feature>
<dbReference type="GO" id="GO:0000160">
    <property type="term" value="P:phosphorelay signal transduction system"/>
    <property type="evidence" value="ECO:0007669"/>
    <property type="project" value="InterPro"/>
</dbReference>
<evidence type="ECO:0000313" key="5">
    <source>
        <dbReference type="Proteomes" id="UP000641646"/>
    </source>
</evidence>
<dbReference type="PANTHER" id="PTHR44591">
    <property type="entry name" value="STRESS RESPONSE REGULATOR PROTEIN 1"/>
    <property type="match status" value="1"/>
</dbReference>
<dbReference type="InterPro" id="IPR011006">
    <property type="entry name" value="CheY-like_superfamily"/>
</dbReference>
<name>A0A926VF93_9CYAN</name>
<evidence type="ECO:0000259" key="3">
    <source>
        <dbReference type="PROSITE" id="PS50110"/>
    </source>
</evidence>
<evidence type="ECO:0000313" key="4">
    <source>
        <dbReference type="EMBL" id="MBD2182800.1"/>
    </source>
</evidence>